<proteinExistence type="predicted"/>
<sequence length="138" mass="16082">MSKMCIFHSTLQCTDCGDCDKCDLDKNKVCNNCGKCLDLDRDKKSILIDGIIEDQEEIKKIQEQGYDFDDEQNDGNAELLNDYDDDYVRDEKDDLPFDIELIDDIDGLREVIELDDEEERDKVIKERSPGFFVIKKQK</sequence>
<dbReference type="eggNOG" id="ENOG5033JW1">
    <property type="taxonomic scope" value="Bacteria"/>
</dbReference>
<dbReference type="PATRIC" id="fig|86416.3.peg.2639"/>
<dbReference type="RefSeq" id="WP_015615803.1">
    <property type="nucleotide sequence ID" value="NC_021182.1"/>
</dbReference>
<keyword evidence="2" id="KW-1185">Reference proteome</keyword>
<name>R4KAI5_CLOPA</name>
<dbReference type="AlphaFoldDB" id="R4KAI5"/>
<organism evidence="1 2">
    <name type="scientific">Clostridium pasteurianum BC1</name>
    <dbReference type="NCBI Taxonomy" id="86416"/>
    <lineage>
        <taxon>Bacteria</taxon>
        <taxon>Bacillati</taxon>
        <taxon>Bacillota</taxon>
        <taxon>Clostridia</taxon>
        <taxon>Eubacteriales</taxon>
        <taxon>Clostridiaceae</taxon>
        <taxon>Clostridium</taxon>
    </lineage>
</organism>
<protein>
    <submittedName>
        <fullName evidence="1">Uncharacterized protein</fullName>
    </submittedName>
</protein>
<evidence type="ECO:0000313" key="1">
    <source>
        <dbReference type="EMBL" id="AGK97504.1"/>
    </source>
</evidence>
<dbReference type="EMBL" id="CP003261">
    <property type="protein sequence ID" value="AGK97504.1"/>
    <property type="molecule type" value="Genomic_DNA"/>
</dbReference>
<dbReference type="OrthoDB" id="1938377at2"/>
<gene>
    <name evidence="1" type="ORF">Clopa_2649</name>
</gene>
<reference evidence="1 2" key="1">
    <citation type="submission" date="2012-01" db="EMBL/GenBank/DDBJ databases">
        <title>Complete sequence of chromosome of Clostridium pasteurianum BC1.</title>
        <authorList>
            <consortium name="US DOE Joint Genome Institute"/>
            <person name="Lucas S."/>
            <person name="Han J."/>
            <person name="Lapidus A."/>
            <person name="Cheng J.-F."/>
            <person name="Goodwin L."/>
            <person name="Pitluck S."/>
            <person name="Peters L."/>
            <person name="Mikhailova N."/>
            <person name="Teshima H."/>
            <person name="Detter J.C."/>
            <person name="Han C."/>
            <person name="Tapia R."/>
            <person name="Land M."/>
            <person name="Hauser L."/>
            <person name="Kyrpides N."/>
            <person name="Ivanova N."/>
            <person name="Pagani I."/>
            <person name="Dunn J."/>
            <person name="Taghavi S."/>
            <person name="Francis A."/>
            <person name="van der Lelie D."/>
            <person name="Woyke T."/>
        </authorList>
    </citation>
    <scope>NUCLEOTIDE SEQUENCE [LARGE SCALE GENOMIC DNA]</scope>
    <source>
        <strain evidence="1 2">BC1</strain>
    </source>
</reference>
<evidence type="ECO:0000313" key="2">
    <source>
        <dbReference type="Proteomes" id="UP000013523"/>
    </source>
</evidence>
<dbReference type="HOGENOM" id="CLU_145908_0_0_9"/>
<dbReference type="KEGG" id="cpas:Clopa_2649"/>
<dbReference type="Proteomes" id="UP000013523">
    <property type="component" value="Chromosome"/>
</dbReference>
<accession>R4KAI5</accession>